<evidence type="ECO:0000313" key="3">
    <source>
        <dbReference type="Proteomes" id="UP001148125"/>
    </source>
</evidence>
<name>A0ABT5VKL6_9BACI</name>
<evidence type="ECO:0000259" key="1">
    <source>
        <dbReference type="Pfam" id="PF13349"/>
    </source>
</evidence>
<gene>
    <name evidence="2" type="ORF">N7Z68_16625</name>
</gene>
<dbReference type="Proteomes" id="UP001148125">
    <property type="component" value="Unassembled WGS sequence"/>
</dbReference>
<protein>
    <submittedName>
        <fullName evidence="2">DUF4097 domain-containing protein</fullName>
    </submittedName>
</protein>
<keyword evidence="3" id="KW-1185">Reference proteome</keyword>
<evidence type="ECO:0000313" key="2">
    <source>
        <dbReference type="EMBL" id="MDE5414988.1"/>
    </source>
</evidence>
<organism evidence="2 3">
    <name type="scientific">Alkalihalobacterium chitinilyticum</name>
    <dbReference type="NCBI Taxonomy" id="2980103"/>
    <lineage>
        <taxon>Bacteria</taxon>
        <taxon>Bacillati</taxon>
        <taxon>Bacillota</taxon>
        <taxon>Bacilli</taxon>
        <taxon>Bacillales</taxon>
        <taxon>Bacillaceae</taxon>
        <taxon>Alkalihalobacterium</taxon>
    </lineage>
</organism>
<dbReference type="EMBL" id="JAOTPO010000012">
    <property type="protein sequence ID" value="MDE5414988.1"/>
    <property type="molecule type" value="Genomic_DNA"/>
</dbReference>
<dbReference type="InterPro" id="IPR025164">
    <property type="entry name" value="Toastrack_DUF4097"/>
</dbReference>
<accession>A0ABT5VKL6</accession>
<feature type="domain" description="DUF4097" evidence="1">
    <location>
        <begin position="46"/>
        <end position="283"/>
    </location>
</feature>
<reference evidence="2" key="1">
    <citation type="submission" date="2024-05" db="EMBL/GenBank/DDBJ databases">
        <title>Alkalihalobacillus sp. strain MEB203 novel alkaliphilic bacterium from Lonar Lake, India.</title>
        <authorList>
            <person name="Joshi A."/>
            <person name="Thite S."/>
            <person name="Mengade P."/>
        </authorList>
    </citation>
    <scope>NUCLEOTIDE SEQUENCE</scope>
    <source>
        <strain evidence="2">MEB 203</strain>
    </source>
</reference>
<dbReference type="Pfam" id="PF13349">
    <property type="entry name" value="DUF4097"/>
    <property type="match status" value="1"/>
</dbReference>
<dbReference type="RefSeq" id="WP_275119594.1">
    <property type="nucleotide sequence ID" value="NZ_JAOTPO010000012.1"/>
</dbReference>
<sequence>MKRPLGVLLIIIGILIAFSTIFQPLISSNRTSTVNEQGININNGYDKLSITTSVADLNIRQYPGEELMLEVKGNSSNYHIQSESKKSILEIEIKSNKRWQFFNASKSSVDVLIPDHYTRSVTIENTVGDLRFQSPLTLAELNIKMTAGDVKGLTGSIDHLTFHSTAGDFHAYDLNSVRTEIKGTAGDFQIERFTGDLKGTNTAGSITVEYERENGDIELQTTAGDVRLLIPEPSFELNASTTLGDVSINIPIMLEQSGKTYKGVVNNGEKKVKVSTTIGDIKID</sequence>
<comment type="caution">
    <text evidence="2">The sequence shown here is derived from an EMBL/GenBank/DDBJ whole genome shotgun (WGS) entry which is preliminary data.</text>
</comment>
<proteinExistence type="predicted"/>